<dbReference type="EMBL" id="JBEDUW010000290">
    <property type="protein sequence ID" value="KAK9901741.1"/>
    <property type="molecule type" value="Genomic_DNA"/>
</dbReference>
<keyword evidence="3" id="KW-1185">Reference proteome</keyword>
<dbReference type="InterPro" id="IPR021109">
    <property type="entry name" value="Peptidase_aspartic_dom_sf"/>
</dbReference>
<comment type="caution">
    <text evidence="2">The sequence shown here is derived from an EMBL/GenBank/DDBJ whole genome shotgun (WGS) entry which is preliminary data.</text>
</comment>
<evidence type="ECO:0000313" key="3">
    <source>
        <dbReference type="Proteomes" id="UP001457282"/>
    </source>
</evidence>
<accession>A0AAW1VJT7</accession>
<evidence type="ECO:0000256" key="1">
    <source>
        <dbReference type="SAM" id="MobiDB-lite"/>
    </source>
</evidence>
<dbReference type="PANTHER" id="PTHR33067:SF15">
    <property type="entry name" value="RNA-DIRECTED DNA POLYMERASE"/>
    <property type="match status" value="1"/>
</dbReference>
<dbReference type="AlphaFoldDB" id="A0AAW1VJT7"/>
<feature type="compositionally biased region" description="Polar residues" evidence="1">
    <location>
        <begin position="105"/>
        <end position="114"/>
    </location>
</feature>
<protein>
    <submittedName>
        <fullName evidence="2">Uncharacterized protein</fullName>
    </submittedName>
</protein>
<dbReference type="Gene3D" id="2.40.70.10">
    <property type="entry name" value="Acid Proteases"/>
    <property type="match status" value="1"/>
</dbReference>
<feature type="region of interest" description="Disordered" evidence="1">
    <location>
        <begin position="73"/>
        <end position="114"/>
    </location>
</feature>
<proteinExistence type="predicted"/>
<dbReference type="CDD" id="cd00303">
    <property type="entry name" value="retropepsin_like"/>
    <property type="match status" value="1"/>
</dbReference>
<organism evidence="2 3">
    <name type="scientific">Rubus argutus</name>
    <name type="common">Southern blackberry</name>
    <dbReference type="NCBI Taxonomy" id="59490"/>
    <lineage>
        <taxon>Eukaryota</taxon>
        <taxon>Viridiplantae</taxon>
        <taxon>Streptophyta</taxon>
        <taxon>Embryophyta</taxon>
        <taxon>Tracheophyta</taxon>
        <taxon>Spermatophyta</taxon>
        <taxon>Magnoliopsida</taxon>
        <taxon>eudicotyledons</taxon>
        <taxon>Gunneridae</taxon>
        <taxon>Pentapetalae</taxon>
        <taxon>rosids</taxon>
        <taxon>fabids</taxon>
        <taxon>Rosales</taxon>
        <taxon>Rosaceae</taxon>
        <taxon>Rosoideae</taxon>
        <taxon>Rosoideae incertae sedis</taxon>
        <taxon>Rubus</taxon>
    </lineage>
</organism>
<reference evidence="2 3" key="1">
    <citation type="journal article" date="2023" name="G3 (Bethesda)">
        <title>A chromosome-length genome assembly and annotation of blackberry (Rubus argutus, cv. 'Hillquist').</title>
        <authorList>
            <person name="Bruna T."/>
            <person name="Aryal R."/>
            <person name="Dudchenko O."/>
            <person name="Sargent D.J."/>
            <person name="Mead D."/>
            <person name="Buti M."/>
            <person name="Cavallini A."/>
            <person name="Hytonen T."/>
            <person name="Andres J."/>
            <person name="Pham M."/>
            <person name="Weisz D."/>
            <person name="Mascagni F."/>
            <person name="Usai G."/>
            <person name="Natali L."/>
            <person name="Bassil N."/>
            <person name="Fernandez G.E."/>
            <person name="Lomsadze A."/>
            <person name="Armour M."/>
            <person name="Olukolu B."/>
            <person name="Poorten T."/>
            <person name="Britton C."/>
            <person name="Davik J."/>
            <person name="Ashrafi H."/>
            <person name="Aiden E.L."/>
            <person name="Borodovsky M."/>
            <person name="Worthington M."/>
        </authorList>
    </citation>
    <scope>NUCLEOTIDE SEQUENCE [LARGE SCALE GENOMIC DNA]</scope>
    <source>
        <strain evidence="2">PI 553951</strain>
    </source>
</reference>
<sequence>MFEALTNSTQALVQGQQNQGKEIAELKKQMDQVVGFMSKIHENGKLPSATIPNPKGKFENASIVTTRSGKVLEDKPLKPKKKNPAPIILEKDPATSKGEEGFASPNENKGTNPNLVSLVSPNIVPSSLPFPSRFDKSKKTESDQAILETFKKVQINLPLLEAIKQIPQYAKFLKELCTTRRLNREREVVKVSKNVSAMLQRKLPPKCPDPGSFTIPCQIGNSKFSNCMLDLGASINVMPYSVYVTLGLGELKHDNVIIQLADRSNVYPKGMLEDVFVQVDQLIFPADFYVLEMEETPVISTPLLLGRPFMRTARTKIDVYAGSLTMEFDGEVIGFNVFEAMRYPLDVHSCYSIDVLDTLAQDLLDIMREDSLAPTLEQGVGYTENGESVPMEELLNTCDGDVMDNVFALELMPYEGKYTPPLSIPLSTNKALPSVVQAPLLELKALPDYLKYAYLGDNETLPVIVSSALTTIQEQRLGECAKGVQDCYWMDPSGYQGNQPHDVCP</sequence>
<dbReference type="PANTHER" id="PTHR33067">
    <property type="entry name" value="RNA-DIRECTED DNA POLYMERASE-RELATED"/>
    <property type="match status" value="1"/>
</dbReference>
<gene>
    <name evidence="2" type="ORF">M0R45_002013</name>
</gene>
<evidence type="ECO:0000313" key="2">
    <source>
        <dbReference type="EMBL" id="KAK9901741.1"/>
    </source>
</evidence>
<dbReference type="Proteomes" id="UP001457282">
    <property type="component" value="Unassembled WGS sequence"/>
</dbReference>
<feature type="compositionally biased region" description="Basic and acidic residues" evidence="1">
    <location>
        <begin position="89"/>
        <end position="100"/>
    </location>
</feature>
<name>A0AAW1VJT7_RUBAR</name>